<dbReference type="EMBL" id="CATKSH010000062">
    <property type="protein sequence ID" value="CAI9122412.1"/>
    <property type="molecule type" value="Genomic_DNA"/>
</dbReference>
<dbReference type="Proteomes" id="UP001176960">
    <property type="component" value="Unassembled WGS sequence"/>
</dbReference>
<gene>
    <name evidence="2" type="ORF">LMG32879_003278</name>
</gene>
<accession>A0AA35UZD7</accession>
<dbReference type="RefSeq" id="WP_289844011.1">
    <property type="nucleotide sequence ID" value="NZ_CATKSH010000062.1"/>
</dbReference>
<feature type="non-terminal residue" evidence="2">
    <location>
        <position position="69"/>
    </location>
</feature>
<feature type="region of interest" description="Disordered" evidence="1">
    <location>
        <begin position="18"/>
        <end position="38"/>
    </location>
</feature>
<comment type="caution">
    <text evidence="2">The sequence shown here is derived from an EMBL/GenBank/DDBJ whole genome shotgun (WGS) entry which is preliminary data.</text>
</comment>
<evidence type="ECO:0000256" key="1">
    <source>
        <dbReference type="SAM" id="MobiDB-lite"/>
    </source>
</evidence>
<name>A0AA35UZD7_9PROT</name>
<dbReference type="AlphaFoldDB" id="A0AA35UZD7"/>
<keyword evidence="3" id="KW-1185">Reference proteome</keyword>
<sequence>MAPLKYCAFRPIRARHRAAAPPGSIRSRGANSLSGRQAVASHDAGLAHGLSRGSMAFLRPMNGWSFSMA</sequence>
<evidence type="ECO:0000313" key="2">
    <source>
        <dbReference type="EMBL" id="CAI9122412.1"/>
    </source>
</evidence>
<organism evidence="2 3">
    <name type="scientific">Brytella acorum</name>
    <dbReference type="NCBI Taxonomy" id="2959299"/>
    <lineage>
        <taxon>Bacteria</taxon>
        <taxon>Pseudomonadati</taxon>
        <taxon>Pseudomonadota</taxon>
        <taxon>Alphaproteobacteria</taxon>
        <taxon>Acetobacterales</taxon>
        <taxon>Acetobacteraceae</taxon>
        <taxon>Brytella</taxon>
    </lineage>
</organism>
<evidence type="ECO:0000313" key="3">
    <source>
        <dbReference type="Proteomes" id="UP001176960"/>
    </source>
</evidence>
<proteinExistence type="predicted"/>
<reference evidence="2" key="1">
    <citation type="submission" date="2023-03" db="EMBL/GenBank/DDBJ databases">
        <authorList>
            <person name="Cleenwerck I."/>
        </authorList>
    </citation>
    <scope>NUCLEOTIDE SEQUENCE</scope>
    <source>
        <strain evidence="2">LMG 32879</strain>
    </source>
</reference>
<protein>
    <submittedName>
        <fullName evidence="2">Uncharacterized protein</fullName>
    </submittedName>
</protein>